<dbReference type="EMBL" id="BAAAHU010000004">
    <property type="protein sequence ID" value="GAA1004622.1"/>
    <property type="molecule type" value="Genomic_DNA"/>
</dbReference>
<evidence type="ECO:0000313" key="2">
    <source>
        <dbReference type="EMBL" id="GAA1004622.1"/>
    </source>
</evidence>
<proteinExistence type="predicted"/>
<comment type="caution">
    <text evidence="2">The sequence shown here is derived from an EMBL/GenBank/DDBJ whole genome shotgun (WGS) entry which is preliminary data.</text>
</comment>
<sequence>MADEKPTAAVRLKQGVRRTSTHSGVTHVRTYQSGQYVIVGNHLAQHRELSLTAIGLGTHILSLPEGTPVDIRSLADRFPEGRERIASALRELEAQGYLERVRKRTESGRLCTRTYVHHTPVRAVAHPVRGRTVAARARGPVARPSAEVQEPPQEDDRARHRPPARPPAEPVSSDVRPDRPGTPARTAPPGGDRSPRDRRHYDKAVALLAGLRRADDRLTLSSRDVDALAPRVVDWLERGVTAAVLRHTLVTGLPEDLKHPAGVIAYRLRALLPPPLPAAPASPPVPAGTMSGARRPHPFQTCDGCERAFRAPEPGRCRDCRTGPSTTRGPVTTEDPVTAGAAHEGARGPGAAPFPGRAERARCRPRAA</sequence>
<evidence type="ECO:0000313" key="3">
    <source>
        <dbReference type="Proteomes" id="UP001501072"/>
    </source>
</evidence>
<feature type="compositionally biased region" description="Low complexity" evidence="1">
    <location>
        <begin position="130"/>
        <end position="146"/>
    </location>
</feature>
<dbReference type="RefSeq" id="WP_346072051.1">
    <property type="nucleotide sequence ID" value="NZ_BAAAHU010000004.1"/>
</dbReference>
<name>A0ABP4DAC3_9ACTN</name>
<protein>
    <submittedName>
        <fullName evidence="2">Helix-turn-helix domain-containing protein</fullName>
    </submittedName>
</protein>
<dbReference type="Proteomes" id="UP001501072">
    <property type="component" value="Unassembled WGS sequence"/>
</dbReference>
<organism evidence="2 3">
    <name type="scientific">Streptomyces thermogriseus</name>
    <dbReference type="NCBI Taxonomy" id="75292"/>
    <lineage>
        <taxon>Bacteria</taxon>
        <taxon>Bacillati</taxon>
        <taxon>Actinomycetota</taxon>
        <taxon>Actinomycetes</taxon>
        <taxon>Kitasatosporales</taxon>
        <taxon>Streptomycetaceae</taxon>
        <taxon>Streptomyces</taxon>
    </lineage>
</organism>
<reference evidence="3" key="1">
    <citation type="journal article" date="2019" name="Int. J. Syst. Evol. Microbiol.">
        <title>The Global Catalogue of Microorganisms (GCM) 10K type strain sequencing project: providing services to taxonomists for standard genome sequencing and annotation.</title>
        <authorList>
            <consortium name="The Broad Institute Genomics Platform"/>
            <consortium name="The Broad Institute Genome Sequencing Center for Infectious Disease"/>
            <person name="Wu L."/>
            <person name="Ma J."/>
        </authorList>
    </citation>
    <scope>NUCLEOTIDE SEQUENCE [LARGE SCALE GENOMIC DNA]</scope>
    <source>
        <strain evidence="3">JCM 11269</strain>
    </source>
</reference>
<keyword evidence="3" id="KW-1185">Reference proteome</keyword>
<feature type="compositionally biased region" description="Low complexity" evidence="1">
    <location>
        <begin position="181"/>
        <end position="192"/>
    </location>
</feature>
<gene>
    <name evidence="2" type="ORF">GCM10009564_07220</name>
</gene>
<feature type="region of interest" description="Disordered" evidence="1">
    <location>
        <begin position="319"/>
        <end position="368"/>
    </location>
</feature>
<evidence type="ECO:0000256" key="1">
    <source>
        <dbReference type="SAM" id="MobiDB-lite"/>
    </source>
</evidence>
<accession>A0ABP4DAC3</accession>
<feature type="region of interest" description="Disordered" evidence="1">
    <location>
        <begin position="126"/>
        <end position="200"/>
    </location>
</feature>